<keyword evidence="2" id="KW-1185">Reference proteome</keyword>
<dbReference type="EMBL" id="JFHN01000062">
    <property type="protein sequence ID" value="EXU74361.1"/>
    <property type="molecule type" value="Genomic_DNA"/>
</dbReference>
<dbReference type="Proteomes" id="UP000019918">
    <property type="component" value="Unassembled WGS sequence"/>
</dbReference>
<name>A0A014LXQ6_9GAMM</name>
<reference evidence="1 2" key="1">
    <citation type="submission" date="2014-02" db="EMBL/GenBank/DDBJ databases">
        <title>Draft genome of Erwinia mallotivora strain BT-MARDI, a papaya dieback pathogen.</title>
        <authorList>
            <person name="Redzuan R."/>
            <person name="Abu Bakar N."/>
            <person name="Badrun R."/>
            <person name="Mohd Raih M.F."/>
            <person name="Rozano L."/>
            <person name="Mat Amin N."/>
        </authorList>
    </citation>
    <scope>NUCLEOTIDE SEQUENCE [LARGE SCALE GENOMIC DNA]</scope>
    <source>
        <strain evidence="1 2">BT-MARDI</strain>
    </source>
</reference>
<dbReference type="PATRIC" id="fig|69222.5.peg.3509"/>
<dbReference type="Pfam" id="PF15428">
    <property type="entry name" value="Imm26"/>
    <property type="match status" value="1"/>
</dbReference>
<evidence type="ECO:0000313" key="2">
    <source>
        <dbReference type="Proteomes" id="UP000019918"/>
    </source>
</evidence>
<accession>A0A014LXQ6</accession>
<dbReference type="AlphaFoldDB" id="A0A014LXQ6"/>
<protein>
    <recommendedName>
        <fullName evidence="3">Immunity protein 26</fullName>
    </recommendedName>
</protein>
<sequence>MKVKYTEGDVFIIPLEKKFAICQILFSPKGKFKKVIGFCVLFIQSDKLFRNDGVLEPINIIDMGKETKVVFTGNQNIKNGSWEIVDHVDLNEDKKKLKIFNYAGGLYDGEDEIRRIPVSEYSHYTSMEVCGFELVKNILMSI</sequence>
<proteinExistence type="predicted"/>
<dbReference type="RefSeq" id="WP_034939618.1">
    <property type="nucleotide sequence ID" value="NZ_JFHN01000062.1"/>
</dbReference>
<evidence type="ECO:0000313" key="1">
    <source>
        <dbReference type="EMBL" id="EXU74361.1"/>
    </source>
</evidence>
<evidence type="ECO:0008006" key="3">
    <source>
        <dbReference type="Google" id="ProtNLM"/>
    </source>
</evidence>
<comment type="caution">
    <text evidence="1">The sequence shown here is derived from an EMBL/GenBank/DDBJ whole genome shotgun (WGS) entry which is preliminary data.</text>
</comment>
<organism evidence="1 2">
    <name type="scientific">Erwinia mallotivora</name>
    <dbReference type="NCBI Taxonomy" id="69222"/>
    <lineage>
        <taxon>Bacteria</taxon>
        <taxon>Pseudomonadati</taxon>
        <taxon>Pseudomonadota</taxon>
        <taxon>Gammaproteobacteria</taxon>
        <taxon>Enterobacterales</taxon>
        <taxon>Erwiniaceae</taxon>
        <taxon>Erwinia</taxon>
    </lineage>
</organism>
<dbReference type="OrthoDB" id="2626994at2"/>
<dbReference type="InterPro" id="IPR029278">
    <property type="entry name" value="Imm26"/>
</dbReference>
<gene>
    <name evidence="1" type="ORF">BG55_17220</name>
</gene>